<protein>
    <recommendedName>
        <fullName evidence="3">Transposase</fullName>
    </recommendedName>
</protein>
<accession>A0A1M6ZZP5</accession>
<proteinExistence type="predicted"/>
<reference evidence="1 2" key="1">
    <citation type="submission" date="2016-11" db="EMBL/GenBank/DDBJ databases">
        <authorList>
            <person name="Jaros S."/>
            <person name="Januszkiewicz K."/>
            <person name="Wedrychowicz H."/>
        </authorList>
    </citation>
    <scope>NUCLEOTIDE SEQUENCE [LARGE SCALE GENOMIC DNA]</scope>
    <source>
        <strain evidence="1 2">DSM 15929</strain>
    </source>
</reference>
<dbReference type="RefSeq" id="WP_170866727.1">
    <property type="nucleotide sequence ID" value="NZ_FRAC01000030.1"/>
</dbReference>
<keyword evidence="2" id="KW-1185">Reference proteome</keyword>
<sequence length="52" mass="6064">MNIIIYVGMDVHSTSYTLCCYTIENEKILSRCPQALELILNKEKSDFPKFYS</sequence>
<dbReference type="EMBL" id="FRAC01000030">
    <property type="protein sequence ID" value="SHL35876.1"/>
    <property type="molecule type" value="Genomic_DNA"/>
</dbReference>
<gene>
    <name evidence="1" type="ORF">SAMN02745136_04722</name>
</gene>
<evidence type="ECO:0008006" key="3">
    <source>
        <dbReference type="Google" id="ProtNLM"/>
    </source>
</evidence>
<dbReference type="AlphaFoldDB" id="A0A1M6ZZP5"/>
<evidence type="ECO:0000313" key="2">
    <source>
        <dbReference type="Proteomes" id="UP000184386"/>
    </source>
</evidence>
<organism evidence="1 2">
    <name type="scientific">Anaerocolumna jejuensis DSM 15929</name>
    <dbReference type="NCBI Taxonomy" id="1121322"/>
    <lineage>
        <taxon>Bacteria</taxon>
        <taxon>Bacillati</taxon>
        <taxon>Bacillota</taxon>
        <taxon>Clostridia</taxon>
        <taxon>Lachnospirales</taxon>
        <taxon>Lachnospiraceae</taxon>
        <taxon>Anaerocolumna</taxon>
    </lineage>
</organism>
<name>A0A1M6ZZP5_9FIRM</name>
<dbReference type="Proteomes" id="UP000184386">
    <property type="component" value="Unassembled WGS sequence"/>
</dbReference>
<evidence type="ECO:0000313" key="1">
    <source>
        <dbReference type="EMBL" id="SHL35876.1"/>
    </source>
</evidence>